<dbReference type="Proteomes" id="UP000494105">
    <property type="component" value="Unassembled WGS sequence"/>
</dbReference>
<proteinExistence type="predicted"/>
<dbReference type="AlphaFoldDB" id="A0A6S7EK07"/>
<evidence type="ECO:0000313" key="1">
    <source>
        <dbReference type="EMBL" id="CAB3915714.1"/>
    </source>
</evidence>
<organism evidence="1 2">
    <name type="scientific">Achromobacter piechaudii</name>
    <dbReference type="NCBI Taxonomy" id="72556"/>
    <lineage>
        <taxon>Bacteria</taxon>
        <taxon>Pseudomonadati</taxon>
        <taxon>Pseudomonadota</taxon>
        <taxon>Betaproteobacteria</taxon>
        <taxon>Burkholderiales</taxon>
        <taxon>Alcaligenaceae</taxon>
        <taxon>Achromobacter</taxon>
    </lineage>
</organism>
<gene>
    <name evidence="1" type="ORF">LMG1861_05068</name>
</gene>
<evidence type="ECO:0000313" key="2">
    <source>
        <dbReference type="Proteomes" id="UP000494105"/>
    </source>
</evidence>
<sequence length="448" mass="46607">MVAALARDRLERSFSRIRVGHVQLAAGGIDRVFLDRTRIIARFGGRHNGAVVRPVDRDRDILRDHAAVAVIDGDGESFGDRLTGLQALDVLVAVVQIEGPVARTVDRERTIRALAVIADRPSMRVSGVDVGDVELACGDQAAVFGDRAVGLAGQHGNVVGADDGDHDLAGRAVSRRDGDGFRQGLAGAQALDGRVVVGQVVGPIAIGVDRERAVGGGRVGLDLEHGLAGVGVRDFQLAAYRQLVVFDDFALVAARYARGDDRDVVGAVDGDRDGLRRHAALAVIDRDGERLGQRLARGQRLHGGVGVGQVVGPGAVGGNGQRAILAGAIVVDRPGVRVGRVDVGDIQLAGGDERGVFGYRASGLAAEGRDVIGALDGDGDRAGRAVRRGDGERLGQGFADGQRLHAGIVVVQVVDPRAAGVDRERAVLAGLAGLHDEAGFAVVHVRDV</sequence>
<dbReference type="EMBL" id="CADILD010000004">
    <property type="protein sequence ID" value="CAB3915714.1"/>
    <property type="molecule type" value="Genomic_DNA"/>
</dbReference>
<protein>
    <submittedName>
        <fullName evidence="1">Uncharacterized protein</fullName>
    </submittedName>
</protein>
<reference evidence="1 2" key="1">
    <citation type="submission" date="2020-04" db="EMBL/GenBank/DDBJ databases">
        <authorList>
            <person name="De Canck E."/>
        </authorList>
    </citation>
    <scope>NUCLEOTIDE SEQUENCE [LARGE SCALE GENOMIC DNA]</scope>
    <source>
        <strain evidence="1 2">LMG 1861</strain>
    </source>
</reference>
<accession>A0A6S7EK07</accession>
<name>A0A6S7EK07_9BURK</name>